<dbReference type="AlphaFoldDB" id="A0A2Z2HEF4"/>
<dbReference type="Gene3D" id="2.40.128.640">
    <property type="match status" value="1"/>
</dbReference>
<feature type="compositionally biased region" description="Polar residues" evidence="1">
    <location>
        <begin position="67"/>
        <end position="79"/>
    </location>
</feature>
<proteinExistence type="predicted"/>
<dbReference type="KEGG" id="kus:B9G99_12785"/>
<accession>A0A2Z2HEF4</accession>
<reference evidence="2 3" key="1">
    <citation type="journal article" date="2017" name="Int. J. Syst. Evol. Microbiol.">
        <title>Kushneria konosiri sp. nov., isolated from the Korean salt-fermented seafood Daemi-jeot.</title>
        <authorList>
            <person name="Yun J.H."/>
            <person name="Park S.K."/>
            <person name="Lee J.Y."/>
            <person name="Jung M.J."/>
            <person name="Bae J.W."/>
        </authorList>
    </citation>
    <scope>NUCLEOTIDE SEQUENCE [LARGE SCALE GENOMIC DNA]</scope>
    <source>
        <strain evidence="2 3">X49</strain>
    </source>
</reference>
<sequence length="190" mass="20426">MSAQETCSNGSFRLLKQAGKTRYPFNGGDDFRTSGNMTLTRFSALIMTGALVGLSMTGCDQGRDTPESSQRSSGTNQIYGGSLPCDDCDGVDTEVALNFSTDSAGGVYNLTETPQGGPNNGQTQKRKGNWKVISGNAVPGGGTVYVLHPARGDTEHEPIYLLMENNTTLKLVDEQFKPLDTSHNDELHRL</sequence>
<evidence type="ECO:0000313" key="2">
    <source>
        <dbReference type="EMBL" id="ARS53627.1"/>
    </source>
</evidence>
<evidence type="ECO:0000313" key="3">
    <source>
        <dbReference type="Proteomes" id="UP000250025"/>
    </source>
</evidence>
<evidence type="ECO:0008006" key="4">
    <source>
        <dbReference type="Google" id="ProtNLM"/>
    </source>
</evidence>
<dbReference type="Proteomes" id="UP000250025">
    <property type="component" value="Chromosome"/>
</dbReference>
<feature type="region of interest" description="Disordered" evidence="1">
    <location>
        <begin position="58"/>
        <end position="79"/>
    </location>
</feature>
<name>A0A2Z2HEF4_9GAMM</name>
<gene>
    <name evidence="2" type="ORF">B9G99_12785</name>
</gene>
<keyword evidence="3" id="KW-1185">Reference proteome</keyword>
<organism evidence="2 3">
    <name type="scientific">Kushneria konosiri</name>
    <dbReference type="NCBI Taxonomy" id="698828"/>
    <lineage>
        <taxon>Bacteria</taxon>
        <taxon>Pseudomonadati</taxon>
        <taxon>Pseudomonadota</taxon>
        <taxon>Gammaproteobacteria</taxon>
        <taxon>Oceanospirillales</taxon>
        <taxon>Halomonadaceae</taxon>
        <taxon>Kushneria</taxon>
    </lineage>
</organism>
<dbReference type="InterPro" id="IPR007298">
    <property type="entry name" value="Cu-R_lipoprotein_NlpE"/>
</dbReference>
<evidence type="ECO:0000256" key="1">
    <source>
        <dbReference type="SAM" id="MobiDB-lite"/>
    </source>
</evidence>
<dbReference type="EMBL" id="CP021323">
    <property type="protein sequence ID" value="ARS53627.1"/>
    <property type="molecule type" value="Genomic_DNA"/>
</dbReference>
<dbReference type="Pfam" id="PF04170">
    <property type="entry name" value="NlpE"/>
    <property type="match status" value="1"/>
</dbReference>
<protein>
    <recommendedName>
        <fullName evidence="4">Copper homeostasis protein</fullName>
    </recommendedName>
</protein>